<comment type="subcellular location">
    <subcellularLocation>
        <location evidence="1">Cytoplasm</location>
        <location evidence="1">Cytoskeleton</location>
    </subcellularLocation>
</comment>
<dbReference type="WBParaSite" id="TMUE_3000010946.2">
    <property type="protein sequence ID" value="TMUE_3000010946.2"/>
    <property type="gene ID" value="WBGene00285110"/>
</dbReference>
<dbReference type="PANTHER" id="PTHR12673:SF241">
    <property type="entry name" value="DH DOMAIN-CONTAINING PROTEIN"/>
    <property type="match status" value="1"/>
</dbReference>
<keyword evidence="5 8" id="KW-0863">Zinc-finger</keyword>
<feature type="region of interest" description="Disordered" evidence="9">
    <location>
        <begin position="154"/>
        <end position="179"/>
    </location>
</feature>
<dbReference type="SMART" id="SM00325">
    <property type="entry name" value="RhoGEF"/>
    <property type="match status" value="1"/>
</dbReference>
<keyword evidence="3" id="KW-0344">Guanine-nucleotide releasing factor</keyword>
<name>A0A5S6QU64_TRIMR</name>
<dbReference type="PROSITE" id="PS50003">
    <property type="entry name" value="PH_DOMAIN"/>
    <property type="match status" value="2"/>
</dbReference>
<keyword evidence="4" id="KW-0479">Metal-binding</keyword>
<feature type="domain" description="FYVE-type" evidence="12">
    <location>
        <begin position="677"/>
        <end position="730"/>
    </location>
</feature>
<feature type="domain" description="DH" evidence="11">
    <location>
        <begin position="337"/>
        <end position="525"/>
    </location>
</feature>
<dbReference type="InterPro" id="IPR000219">
    <property type="entry name" value="DH_dom"/>
</dbReference>
<keyword evidence="6" id="KW-0862">Zinc</keyword>
<evidence type="ECO:0000256" key="1">
    <source>
        <dbReference type="ARBA" id="ARBA00004245"/>
    </source>
</evidence>
<dbReference type="PANTHER" id="PTHR12673">
    <property type="entry name" value="FACIOGENITAL DYSPLASIA PROTEIN"/>
    <property type="match status" value="1"/>
</dbReference>
<dbReference type="PROSITE" id="PS50178">
    <property type="entry name" value="ZF_FYVE"/>
    <property type="match status" value="1"/>
</dbReference>
<evidence type="ECO:0000256" key="6">
    <source>
        <dbReference type="ARBA" id="ARBA00022833"/>
    </source>
</evidence>
<feature type="compositionally biased region" description="Basic and acidic residues" evidence="9">
    <location>
        <begin position="35"/>
        <end position="47"/>
    </location>
</feature>
<dbReference type="GO" id="GO:0046847">
    <property type="term" value="P:filopodium assembly"/>
    <property type="evidence" value="ECO:0007669"/>
    <property type="project" value="TreeGrafter"/>
</dbReference>
<evidence type="ECO:0000256" key="3">
    <source>
        <dbReference type="ARBA" id="ARBA00022658"/>
    </source>
</evidence>
<dbReference type="InterPro" id="IPR001849">
    <property type="entry name" value="PH_domain"/>
</dbReference>
<dbReference type="InterPro" id="IPR035899">
    <property type="entry name" value="DBL_dom_sf"/>
</dbReference>
<dbReference type="Pfam" id="PF00621">
    <property type="entry name" value="RhoGEF"/>
    <property type="match status" value="1"/>
</dbReference>
<accession>A0A5S6QU64</accession>
<organism evidence="13 14">
    <name type="scientific">Trichuris muris</name>
    <name type="common">Mouse whipworm</name>
    <dbReference type="NCBI Taxonomy" id="70415"/>
    <lineage>
        <taxon>Eukaryota</taxon>
        <taxon>Metazoa</taxon>
        <taxon>Ecdysozoa</taxon>
        <taxon>Nematoda</taxon>
        <taxon>Enoplea</taxon>
        <taxon>Dorylaimia</taxon>
        <taxon>Trichinellida</taxon>
        <taxon>Trichuridae</taxon>
        <taxon>Trichuris</taxon>
    </lineage>
</organism>
<sequence>MKGRGIIDQLDAKNKETEQLEQQWLIAKALQRRIEEGPPEVDTREGISRPGVGGGTAMTAQNGLGSQQRRVGLGDAGPDVISTTISFSAYNSDSHTVMSNTNGTGVSKTVKSTKTYNVSSRVTSTRQTSRQVVLDTMDDLSTMSLEDLTKKLDEQEQQDAGKQLVPEGGRQDANRSPSEEHFFEQLLNMEKERFADLFPQLRCVRTNVAPVETSVRIVRNADGTVTRIQTTQTRSIIRCSRVTRQDGSKSKKSTTAFVEYHGPDGKLRIKLDDGGSATMESESDEDEEEVAPSPFLSGIFGRRSRRKQQALVEAPKAITDKQTDVRRETLREKKRSSAYYAAEELVQTERRYVEKLDLLNEVFRRRVAEANTSGRLMPESKFATLFSNLNSIHAFHKRHFLPELESRLVDWPTKGKISDVVCQQAPFLKMYSDYINNYKRATNVCEEMYKKSAKFAHIVDEIERLPQCDNLPLASHIIAPVQRVMRYHLLMQEYLKRLEEAHPDKEDTEKALELVKSAANHANEIMRKMDQYKDMIELQEHLGSQVPDLISPSRELIKQGRLTKLSSKSEEMQNRHVFLFNDMLLVCSERVMPLNKYKLRASLRVSEMFVLEGDHLDIENAFYVRTKSRAIEFCAKTLKEKAEWMESLWLAIAQFTGPRNPDRMSTDKGAKVIARNCSFCSSAFGIFRRELVCDGCQAVACKKCCRHKVPSKGEAGKSGRLCDDCFEETKKRLASDQKDKPENNLQVVPANDSMLEGYLLFRSSKKPWTKAYFRVNNDFVLCRHASDKEKAPRACLPLPGVRVGLPDARHDSTSLGKENCTVFIIEHKNRTYFFRCGNQEETAKWMAVLDLASRAEIPTDASQTE</sequence>
<dbReference type="SMART" id="SM00233">
    <property type="entry name" value="PH"/>
    <property type="match status" value="2"/>
</dbReference>
<dbReference type="PROSITE" id="PS50010">
    <property type="entry name" value="DH_2"/>
    <property type="match status" value="1"/>
</dbReference>
<evidence type="ECO:0000256" key="2">
    <source>
        <dbReference type="ARBA" id="ARBA00022490"/>
    </source>
</evidence>
<evidence type="ECO:0000313" key="14">
    <source>
        <dbReference type="WBParaSite" id="TMUE_3000010946.1"/>
    </source>
</evidence>
<dbReference type="GO" id="GO:0008270">
    <property type="term" value="F:zinc ion binding"/>
    <property type="evidence" value="ECO:0007669"/>
    <property type="project" value="UniProtKB-KW"/>
</dbReference>
<dbReference type="WBParaSite" id="TMUE_3000010946.3">
    <property type="protein sequence ID" value="TMUE_3000010946.3"/>
    <property type="gene ID" value="WBGene00285110"/>
</dbReference>
<dbReference type="STRING" id="70415.A0A5S6QU64"/>
<dbReference type="Gene3D" id="3.30.40.10">
    <property type="entry name" value="Zinc/RING finger domain, C3HC4 (zinc finger)"/>
    <property type="match status" value="1"/>
</dbReference>
<evidence type="ECO:0000259" key="12">
    <source>
        <dbReference type="PROSITE" id="PS50178"/>
    </source>
</evidence>
<dbReference type="InterPro" id="IPR051092">
    <property type="entry name" value="FYVE_RhoGEF_PH"/>
</dbReference>
<dbReference type="GO" id="GO:0005856">
    <property type="term" value="C:cytoskeleton"/>
    <property type="evidence" value="ECO:0007669"/>
    <property type="project" value="UniProtKB-SubCell"/>
</dbReference>
<feature type="compositionally biased region" description="Basic and acidic residues" evidence="9">
    <location>
        <begin position="169"/>
        <end position="179"/>
    </location>
</feature>
<dbReference type="Proteomes" id="UP000046395">
    <property type="component" value="Unassembled WGS sequence"/>
</dbReference>
<dbReference type="InterPro" id="IPR017455">
    <property type="entry name" value="Znf_FYVE-rel"/>
</dbReference>
<dbReference type="InterPro" id="IPR055251">
    <property type="entry name" value="SOS1_NGEF_PH"/>
</dbReference>
<evidence type="ECO:0000256" key="4">
    <source>
        <dbReference type="ARBA" id="ARBA00022723"/>
    </source>
</evidence>
<evidence type="ECO:0000256" key="5">
    <source>
        <dbReference type="ARBA" id="ARBA00022771"/>
    </source>
</evidence>
<feature type="region of interest" description="Disordered" evidence="9">
    <location>
        <begin position="35"/>
        <end position="61"/>
    </location>
</feature>
<evidence type="ECO:0000256" key="9">
    <source>
        <dbReference type="SAM" id="MobiDB-lite"/>
    </source>
</evidence>
<dbReference type="CDD" id="cd13388">
    <property type="entry name" value="PH1_FGD1-4_like"/>
    <property type="match status" value="1"/>
</dbReference>
<dbReference type="CDD" id="cd00065">
    <property type="entry name" value="FYVE_like_SF"/>
    <property type="match status" value="1"/>
</dbReference>
<evidence type="ECO:0000256" key="7">
    <source>
        <dbReference type="ARBA" id="ARBA00023212"/>
    </source>
</evidence>
<reference evidence="14" key="3">
    <citation type="submission" date="2019-12" db="UniProtKB">
        <authorList>
            <consortium name="WormBaseParasite"/>
        </authorList>
    </citation>
    <scope>IDENTIFICATION</scope>
</reference>
<dbReference type="InterPro" id="IPR000306">
    <property type="entry name" value="Znf_FYVE"/>
</dbReference>
<dbReference type="Pfam" id="PF00169">
    <property type="entry name" value="PH"/>
    <property type="match status" value="1"/>
</dbReference>
<dbReference type="InterPro" id="IPR013083">
    <property type="entry name" value="Znf_RING/FYVE/PHD"/>
</dbReference>
<reference evidence="13" key="2">
    <citation type="submission" date="2014-03" db="EMBL/GenBank/DDBJ databases">
        <title>The whipworm genome and dual-species transcriptomics of an intimate host-pathogen interaction.</title>
        <authorList>
            <person name="Foth B.J."/>
            <person name="Tsai I.J."/>
            <person name="Reid A.J."/>
            <person name="Bancroft A.J."/>
            <person name="Nichol S."/>
            <person name="Tracey A."/>
            <person name="Holroyd N."/>
            <person name="Cotton J.A."/>
            <person name="Stanley E.J."/>
            <person name="Zarowiecki M."/>
            <person name="Liu J.Z."/>
            <person name="Huckvale T."/>
            <person name="Cooper P.J."/>
            <person name="Grencis R.K."/>
            <person name="Berriman M."/>
        </authorList>
    </citation>
    <scope>NUCLEOTIDE SEQUENCE [LARGE SCALE GENOMIC DNA]</scope>
    <source>
        <strain evidence="13">Edinburgh</strain>
    </source>
</reference>
<dbReference type="GO" id="GO:0005085">
    <property type="term" value="F:guanyl-nucleotide exchange factor activity"/>
    <property type="evidence" value="ECO:0007669"/>
    <property type="project" value="UniProtKB-KW"/>
</dbReference>
<keyword evidence="7" id="KW-0206">Cytoskeleton</keyword>
<dbReference type="GO" id="GO:0005737">
    <property type="term" value="C:cytoplasm"/>
    <property type="evidence" value="ECO:0007669"/>
    <property type="project" value="TreeGrafter"/>
</dbReference>
<dbReference type="GO" id="GO:0007010">
    <property type="term" value="P:cytoskeleton organization"/>
    <property type="evidence" value="ECO:0007669"/>
    <property type="project" value="TreeGrafter"/>
</dbReference>
<dbReference type="Gene3D" id="2.30.29.30">
    <property type="entry name" value="Pleckstrin-homology domain (PH domain)/Phosphotyrosine-binding domain (PTB)"/>
    <property type="match status" value="2"/>
</dbReference>
<dbReference type="AlphaFoldDB" id="A0A5S6QU64"/>
<dbReference type="Pfam" id="PF01363">
    <property type="entry name" value="FYVE"/>
    <property type="match status" value="1"/>
</dbReference>
<evidence type="ECO:0000259" key="10">
    <source>
        <dbReference type="PROSITE" id="PS50003"/>
    </source>
</evidence>
<dbReference type="CDD" id="cd00160">
    <property type="entry name" value="RhoGEF"/>
    <property type="match status" value="1"/>
</dbReference>
<dbReference type="SUPFAM" id="SSF48065">
    <property type="entry name" value="DBL homology domain (DH-domain)"/>
    <property type="match status" value="1"/>
</dbReference>
<dbReference type="Gene3D" id="1.20.900.10">
    <property type="entry name" value="Dbl homology (DH) domain"/>
    <property type="match status" value="1"/>
</dbReference>
<dbReference type="WBParaSite" id="TMUE_3000010946.1">
    <property type="protein sequence ID" value="TMUE_3000010946.1"/>
    <property type="gene ID" value="WBGene00285110"/>
</dbReference>
<dbReference type="InterPro" id="IPR011993">
    <property type="entry name" value="PH-like_dom_sf"/>
</dbReference>
<keyword evidence="13" id="KW-1185">Reference proteome</keyword>
<evidence type="ECO:0000256" key="8">
    <source>
        <dbReference type="PROSITE-ProRule" id="PRU00091"/>
    </source>
</evidence>
<reference evidence="13" key="1">
    <citation type="submission" date="2013-11" db="EMBL/GenBank/DDBJ databases">
        <authorList>
            <person name="Aslett M."/>
        </authorList>
    </citation>
    <scope>NUCLEOTIDE SEQUENCE [LARGE SCALE GENOMIC DNA]</scope>
    <source>
        <strain evidence="13">Edinburgh</strain>
    </source>
</reference>
<dbReference type="Pfam" id="PF22697">
    <property type="entry name" value="SOS1_NGEF_PH"/>
    <property type="match status" value="1"/>
</dbReference>
<feature type="domain" description="PH" evidence="10">
    <location>
        <begin position="555"/>
        <end position="653"/>
    </location>
</feature>
<keyword evidence="2" id="KW-0963">Cytoplasm</keyword>
<evidence type="ECO:0000259" key="11">
    <source>
        <dbReference type="PROSITE" id="PS50010"/>
    </source>
</evidence>
<protein>
    <submittedName>
        <fullName evidence="14">FYVE, RhoGEF and PH domain-containing protein 4</fullName>
    </submittedName>
</protein>
<evidence type="ECO:0000313" key="13">
    <source>
        <dbReference type="Proteomes" id="UP000046395"/>
    </source>
</evidence>
<dbReference type="SUPFAM" id="SSF50729">
    <property type="entry name" value="PH domain-like"/>
    <property type="match status" value="2"/>
</dbReference>
<proteinExistence type="predicted"/>
<feature type="domain" description="PH" evidence="10">
    <location>
        <begin position="752"/>
        <end position="854"/>
    </location>
</feature>